<protein>
    <recommendedName>
        <fullName evidence="3">tRNA_anti-like</fullName>
    </recommendedName>
</protein>
<dbReference type="AlphaFoldDB" id="A0A316KYN6"/>
<dbReference type="Proteomes" id="UP000245762">
    <property type="component" value="Unassembled WGS sequence"/>
</dbReference>
<dbReference type="OrthoDB" id="1449127at2"/>
<proteinExistence type="predicted"/>
<gene>
    <name evidence="1" type="ORF">DKG77_10610</name>
</gene>
<keyword evidence="2" id="KW-1185">Reference proteome</keyword>
<accession>A0A316KYN6</accession>
<dbReference type="RefSeq" id="WP_109662814.1">
    <property type="nucleotide sequence ID" value="NZ_QGEG01000002.1"/>
</dbReference>
<organism evidence="1 2">
    <name type="scientific">Flagellimonas aquimarina</name>
    <dbReference type="NCBI Taxonomy" id="2201895"/>
    <lineage>
        <taxon>Bacteria</taxon>
        <taxon>Pseudomonadati</taxon>
        <taxon>Bacteroidota</taxon>
        <taxon>Flavobacteriia</taxon>
        <taxon>Flavobacteriales</taxon>
        <taxon>Flavobacteriaceae</taxon>
        <taxon>Flagellimonas</taxon>
    </lineage>
</organism>
<evidence type="ECO:0008006" key="3">
    <source>
        <dbReference type="Google" id="ProtNLM"/>
    </source>
</evidence>
<comment type="caution">
    <text evidence="1">The sequence shown here is derived from an EMBL/GenBank/DDBJ whole genome shotgun (WGS) entry which is preliminary data.</text>
</comment>
<reference evidence="1 2" key="1">
    <citation type="submission" date="2018-05" db="EMBL/GenBank/DDBJ databases">
        <title>Complete genome sequence of Flagellimonas aquimarina ECD12 isolated from seaweed Ecklonia cava.</title>
        <authorList>
            <person name="Choi S."/>
            <person name="Seong C."/>
        </authorList>
    </citation>
    <scope>NUCLEOTIDE SEQUENCE [LARGE SCALE GENOMIC DNA]</scope>
    <source>
        <strain evidence="1 2">ECD12</strain>
    </source>
</reference>
<evidence type="ECO:0000313" key="1">
    <source>
        <dbReference type="EMBL" id="PWL38691.1"/>
    </source>
</evidence>
<evidence type="ECO:0000313" key="2">
    <source>
        <dbReference type="Proteomes" id="UP000245762"/>
    </source>
</evidence>
<dbReference type="EMBL" id="QGEG01000002">
    <property type="protein sequence ID" value="PWL38691.1"/>
    <property type="molecule type" value="Genomic_DNA"/>
</dbReference>
<sequence length="130" mass="14348">MNGKKKTIGSVLLLAVILLSVAVYNYLYKGHRNIAEEEIAHELSTKKLSDALRIDNASVSYIDKVIQTNGKITAIERNTIVIDNSVQVSFQGNVQGLTMENTISIKGRCVGYDDLLEVVKIDQAIIIKNN</sequence>
<name>A0A316KYN6_9FLAO</name>